<sequence length="142" mass="16120">QERFYSGLWTWRTGAKGNGVWSYGWYVRINDSGLPESKIAWEGRMAGVNDYRYLQTLENTIAAGDASGRAGAAVRSAKRFLDALRRGIPYTAYRQRPGAIPQNQWAELDAWNPVPEIKPEDYARIRDDCAEHIIAVRRECGL</sequence>
<reference evidence="1" key="1">
    <citation type="journal article" date="2014" name="Front. Microbiol.">
        <title>High frequency of phylogenetically diverse reductive dehalogenase-homologous genes in deep subseafloor sedimentary metagenomes.</title>
        <authorList>
            <person name="Kawai M."/>
            <person name="Futagami T."/>
            <person name="Toyoda A."/>
            <person name="Takaki Y."/>
            <person name="Nishi S."/>
            <person name="Hori S."/>
            <person name="Arai W."/>
            <person name="Tsubouchi T."/>
            <person name="Morono Y."/>
            <person name="Uchiyama I."/>
            <person name="Ito T."/>
            <person name="Fujiyama A."/>
            <person name="Inagaki F."/>
            <person name="Takami H."/>
        </authorList>
    </citation>
    <scope>NUCLEOTIDE SEQUENCE</scope>
    <source>
        <strain evidence="1">Expedition CK06-06</strain>
    </source>
</reference>
<organism evidence="1">
    <name type="scientific">marine sediment metagenome</name>
    <dbReference type="NCBI Taxonomy" id="412755"/>
    <lineage>
        <taxon>unclassified sequences</taxon>
        <taxon>metagenomes</taxon>
        <taxon>ecological metagenomes</taxon>
    </lineage>
</organism>
<name>X0UD42_9ZZZZ</name>
<evidence type="ECO:0008006" key="2">
    <source>
        <dbReference type="Google" id="ProtNLM"/>
    </source>
</evidence>
<dbReference type="AlphaFoldDB" id="X0UD42"/>
<comment type="caution">
    <text evidence="1">The sequence shown here is derived from an EMBL/GenBank/DDBJ whole genome shotgun (WGS) entry which is preliminary data.</text>
</comment>
<evidence type="ECO:0000313" key="1">
    <source>
        <dbReference type="EMBL" id="GAG03485.1"/>
    </source>
</evidence>
<accession>X0UD42</accession>
<gene>
    <name evidence="1" type="ORF">S01H1_38243</name>
</gene>
<dbReference type="EMBL" id="BARS01024060">
    <property type="protein sequence ID" value="GAG03485.1"/>
    <property type="molecule type" value="Genomic_DNA"/>
</dbReference>
<feature type="non-terminal residue" evidence="1">
    <location>
        <position position="1"/>
    </location>
</feature>
<protein>
    <recommendedName>
        <fullName evidence="2">Glycoside hydrolase 123 C-terminal domain-containing protein</fullName>
    </recommendedName>
</protein>
<proteinExistence type="predicted"/>